<dbReference type="EMBL" id="AYKW01000045">
    <property type="protein sequence ID" value="PIL25819.1"/>
    <property type="molecule type" value="Genomic_DNA"/>
</dbReference>
<name>A0A2G8RWD0_9APHY</name>
<proteinExistence type="predicted"/>
<accession>A0A2G8RWD0</accession>
<gene>
    <name evidence="1" type="ORF">GSI_11572</name>
</gene>
<organism evidence="1 2">
    <name type="scientific">Ganoderma sinense ZZ0214-1</name>
    <dbReference type="NCBI Taxonomy" id="1077348"/>
    <lineage>
        <taxon>Eukaryota</taxon>
        <taxon>Fungi</taxon>
        <taxon>Dikarya</taxon>
        <taxon>Basidiomycota</taxon>
        <taxon>Agaricomycotina</taxon>
        <taxon>Agaricomycetes</taxon>
        <taxon>Polyporales</taxon>
        <taxon>Polyporaceae</taxon>
        <taxon>Ganoderma</taxon>
    </lineage>
</organism>
<dbReference type="Proteomes" id="UP000230002">
    <property type="component" value="Unassembled WGS sequence"/>
</dbReference>
<evidence type="ECO:0000313" key="1">
    <source>
        <dbReference type="EMBL" id="PIL25819.1"/>
    </source>
</evidence>
<dbReference type="OrthoDB" id="2637653at2759"/>
<reference evidence="1 2" key="1">
    <citation type="journal article" date="2015" name="Sci. Rep.">
        <title>Chromosome-level genome map provides insights into diverse defense mechanisms in the medicinal fungus Ganoderma sinense.</title>
        <authorList>
            <person name="Zhu Y."/>
            <person name="Xu J."/>
            <person name="Sun C."/>
            <person name="Zhou S."/>
            <person name="Xu H."/>
            <person name="Nelson D.R."/>
            <person name="Qian J."/>
            <person name="Song J."/>
            <person name="Luo H."/>
            <person name="Xiang L."/>
            <person name="Li Y."/>
            <person name="Xu Z."/>
            <person name="Ji A."/>
            <person name="Wang L."/>
            <person name="Lu S."/>
            <person name="Hayward A."/>
            <person name="Sun W."/>
            <person name="Li X."/>
            <person name="Schwartz D.C."/>
            <person name="Wang Y."/>
            <person name="Chen S."/>
        </authorList>
    </citation>
    <scope>NUCLEOTIDE SEQUENCE [LARGE SCALE GENOMIC DNA]</scope>
    <source>
        <strain evidence="1 2">ZZ0214-1</strain>
    </source>
</reference>
<dbReference type="AlphaFoldDB" id="A0A2G8RWD0"/>
<protein>
    <submittedName>
        <fullName evidence="1">Uncharacterized protein</fullName>
    </submittedName>
</protein>
<evidence type="ECO:0000313" key="2">
    <source>
        <dbReference type="Proteomes" id="UP000230002"/>
    </source>
</evidence>
<comment type="caution">
    <text evidence="1">The sequence shown here is derived from an EMBL/GenBank/DDBJ whole genome shotgun (WGS) entry which is preliminary data.</text>
</comment>
<sequence length="69" mass="7430">MDWTAVHASNLTKPDDFWQLWDANQSAFTAIAQTQGAARSGVAALTLLAWDVLTTLDDERASVHAMAGV</sequence>
<keyword evidence="2" id="KW-1185">Reference proteome</keyword>